<keyword evidence="2" id="KW-1185">Reference proteome</keyword>
<sequence>MWGHGNSTLIESFVIKRRAVPGRVKESNSSSPIIKLIPPVSKISCYLGDQLFQMAGEMNRAKEILDAVCKNCTEQWINAYLKPRKAVGHVEICVLVAAVFMITLAIGAPRRREGQSSIIRYGVEGMFVLSLPLITYTMGLINGQIIKNELYPVWALFLAILYGGTNAMSVQKLGDTKQSNSKLYWDSFSFMFYVGSALYIFIKTCKHVAPVVCLIIAVTVLLSSKISERLYTIRLASKPSSENGIKRLAVYMKQEHQLSISYNPRTMQGYKYMVLIHKEQEGTTTTDAFDEESRAVTLEKIWCGNIGVLGSSSSSHNHPTICHLKDVCLSFALFHLTVRRYFGYTCPESKLDKTRALVLEGLLRTEQDYERAFQVIETELAFLCDFFFTKYAFIMYGKEVWCCAVSVTITLLVIAAAAMSFSAVGEHVSVLHDLLVETSTRDVLVTKIALFTLSVFQLLEIWNYCVSGWAKVSLVCRYVSNPSLQGNAYVEKLLLLLGRHSRRLGNWRNNNIGQYPVLDSFQSRDQAGKPAELSSEVKKAVARAIKNSISSGRVSNGGSTLMRHGITATATGEQQQQQQQLCWACQIDDSFTLIHSILVWHVATCYCEISEAAARNCCSNENDPDKVVANDLSRYCAYLVAFAPELLPGTPVESECTLDELLGEAKEAFQNHLLLPMEKYEKLRGLHNNAAAGGGVGSESRAAVAQLILLKGATLGKALESMENRWHLLADFWAEMIVYVAPSANVAGHVELLAHGGEFVTHVWALLMHAGILERHVAAADATLAMP</sequence>
<accession>A0ACD5Z092</accession>
<evidence type="ECO:0000313" key="2">
    <source>
        <dbReference type="Proteomes" id="UP001732700"/>
    </source>
</evidence>
<name>A0ACD5Z092_AVESA</name>
<reference evidence="1" key="1">
    <citation type="submission" date="2021-05" db="EMBL/GenBank/DDBJ databases">
        <authorList>
            <person name="Scholz U."/>
            <person name="Mascher M."/>
            <person name="Fiebig A."/>
        </authorList>
    </citation>
    <scope>NUCLEOTIDE SEQUENCE [LARGE SCALE GENOMIC DNA]</scope>
</reference>
<organism evidence="1 2">
    <name type="scientific">Avena sativa</name>
    <name type="common">Oat</name>
    <dbReference type="NCBI Taxonomy" id="4498"/>
    <lineage>
        <taxon>Eukaryota</taxon>
        <taxon>Viridiplantae</taxon>
        <taxon>Streptophyta</taxon>
        <taxon>Embryophyta</taxon>
        <taxon>Tracheophyta</taxon>
        <taxon>Spermatophyta</taxon>
        <taxon>Magnoliopsida</taxon>
        <taxon>Liliopsida</taxon>
        <taxon>Poales</taxon>
        <taxon>Poaceae</taxon>
        <taxon>BOP clade</taxon>
        <taxon>Pooideae</taxon>
        <taxon>Poodae</taxon>
        <taxon>Poeae</taxon>
        <taxon>Poeae Chloroplast Group 1 (Aveneae type)</taxon>
        <taxon>Aveninae</taxon>
        <taxon>Avena</taxon>
    </lineage>
</organism>
<dbReference type="EnsemblPlants" id="AVESA.00010b.r2.6AG1073340.1">
    <property type="protein sequence ID" value="AVESA.00010b.r2.6AG1073340.1.CDS"/>
    <property type="gene ID" value="AVESA.00010b.r2.6AG1073340"/>
</dbReference>
<dbReference type="Proteomes" id="UP001732700">
    <property type="component" value="Chromosome 6A"/>
</dbReference>
<evidence type="ECO:0000313" key="1">
    <source>
        <dbReference type="EnsemblPlants" id="AVESA.00010b.r2.6AG1073340.1.CDS"/>
    </source>
</evidence>
<reference evidence="1" key="2">
    <citation type="submission" date="2025-09" db="UniProtKB">
        <authorList>
            <consortium name="EnsemblPlants"/>
        </authorList>
    </citation>
    <scope>IDENTIFICATION</scope>
</reference>
<protein>
    <submittedName>
        <fullName evidence="1">Uncharacterized protein</fullName>
    </submittedName>
</protein>
<proteinExistence type="predicted"/>